<accession>A0ABP3PSU8</accession>
<evidence type="ECO:0000313" key="2">
    <source>
        <dbReference type="Proteomes" id="UP001501588"/>
    </source>
</evidence>
<dbReference type="RefSeq" id="WP_343894241.1">
    <property type="nucleotide sequence ID" value="NZ_BAAAFZ010000009.1"/>
</dbReference>
<keyword evidence="2" id="KW-1185">Reference proteome</keyword>
<protein>
    <submittedName>
        <fullName evidence="1">Mov34/MPN/PAD-1 family protein</fullName>
    </submittedName>
</protein>
<gene>
    <name evidence="1" type="ORF">GCM10009416_11700</name>
</gene>
<dbReference type="EMBL" id="BAAAFZ010000009">
    <property type="protein sequence ID" value="GAA0574659.1"/>
    <property type="molecule type" value="Genomic_DNA"/>
</dbReference>
<evidence type="ECO:0000313" key="1">
    <source>
        <dbReference type="EMBL" id="GAA0574659.1"/>
    </source>
</evidence>
<dbReference type="Proteomes" id="UP001501588">
    <property type="component" value="Unassembled WGS sequence"/>
</dbReference>
<dbReference type="Gene3D" id="3.40.140.10">
    <property type="entry name" value="Cytidine Deaminase, domain 2"/>
    <property type="match status" value="1"/>
</dbReference>
<organism evidence="1 2">
    <name type="scientific">Craurococcus roseus</name>
    <dbReference type="NCBI Taxonomy" id="77585"/>
    <lineage>
        <taxon>Bacteria</taxon>
        <taxon>Pseudomonadati</taxon>
        <taxon>Pseudomonadota</taxon>
        <taxon>Alphaproteobacteria</taxon>
        <taxon>Acetobacterales</taxon>
        <taxon>Acetobacteraceae</taxon>
        <taxon>Craurococcus</taxon>
    </lineage>
</organism>
<sequence length="162" mass="18088">MGPLHGVNIVELPKACVDATERHLRRVGQGGNEGLVLWTGTCEGSTAHVREAVIPKQQGVRTPSGIYVSIDRDEFHRLNVHLYRTRQILVAQVHSHPGRAYHSSMDDEYAVATQVGSLSLVVPDFAARPFSVRECAVYRLSPRRQWVELPRADADRLIRTQG</sequence>
<dbReference type="SUPFAM" id="SSF102712">
    <property type="entry name" value="JAB1/MPN domain"/>
    <property type="match status" value="1"/>
</dbReference>
<proteinExistence type="predicted"/>
<name>A0ABP3PSU8_9PROT</name>
<comment type="caution">
    <text evidence="1">The sequence shown here is derived from an EMBL/GenBank/DDBJ whole genome shotgun (WGS) entry which is preliminary data.</text>
</comment>
<reference evidence="2" key="1">
    <citation type="journal article" date="2019" name="Int. J. Syst. Evol. Microbiol.">
        <title>The Global Catalogue of Microorganisms (GCM) 10K type strain sequencing project: providing services to taxonomists for standard genome sequencing and annotation.</title>
        <authorList>
            <consortium name="The Broad Institute Genomics Platform"/>
            <consortium name="The Broad Institute Genome Sequencing Center for Infectious Disease"/>
            <person name="Wu L."/>
            <person name="Ma J."/>
        </authorList>
    </citation>
    <scope>NUCLEOTIDE SEQUENCE [LARGE SCALE GENOMIC DNA]</scope>
    <source>
        <strain evidence="2">JCM 9933</strain>
    </source>
</reference>